<proteinExistence type="predicted"/>
<gene>
    <name evidence="2" type="ORF">CARG_00100</name>
</gene>
<keyword evidence="1" id="KW-0472">Membrane</keyword>
<sequence length="30" mass="3019">MNATPGDILDLIALATLGTALYTLAIMIGA</sequence>
<accession>U3GSH5</accession>
<dbReference type="AlphaFoldDB" id="U3GSH5"/>
<dbReference type="KEGG" id="caz:CARG_00100"/>
<evidence type="ECO:0000313" key="3">
    <source>
        <dbReference type="Proteomes" id="UP000016943"/>
    </source>
</evidence>
<reference evidence="2 3" key="1">
    <citation type="journal article" date="2013" name="Genome Announc.">
        <title>Whole-Genome Sequence of the Clinical Strain Corynebacterium argentoratense DSM 44202, Isolated from a Human Throat Specimen.</title>
        <authorList>
            <person name="Bomholt C."/>
            <person name="Glaub A."/>
            <person name="Gravermann K."/>
            <person name="Albersmeier A."/>
            <person name="Brinkrolf K."/>
            <person name="Ruckert C."/>
            <person name="Tauch A."/>
        </authorList>
    </citation>
    <scope>NUCLEOTIDE SEQUENCE [LARGE SCALE GENOMIC DNA]</scope>
    <source>
        <strain evidence="2">DSM 44202</strain>
    </source>
</reference>
<keyword evidence="1" id="KW-0812">Transmembrane</keyword>
<feature type="transmembrane region" description="Helical" evidence="1">
    <location>
        <begin position="12"/>
        <end position="29"/>
    </location>
</feature>
<keyword evidence="1" id="KW-1133">Transmembrane helix</keyword>
<evidence type="ECO:0000256" key="1">
    <source>
        <dbReference type="SAM" id="Phobius"/>
    </source>
</evidence>
<evidence type="ECO:0000313" key="2">
    <source>
        <dbReference type="EMBL" id="AGU14229.1"/>
    </source>
</evidence>
<dbReference type="HOGENOM" id="CLU_3403003_0_0_11"/>
<dbReference type="STRING" id="1348662.CARG_00100"/>
<protein>
    <submittedName>
        <fullName evidence="2">Uncharacterized protein</fullName>
    </submittedName>
</protein>
<name>U3GSH5_9CORY</name>
<dbReference type="Proteomes" id="UP000016943">
    <property type="component" value="Chromosome"/>
</dbReference>
<keyword evidence="3" id="KW-1185">Reference proteome</keyword>
<dbReference type="EMBL" id="CP006365">
    <property type="protein sequence ID" value="AGU14229.1"/>
    <property type="molecule type" value="Genomic_DNA"/>
</dbReference>
<organism evidence="2 3">
    <name type="scientific">Corynebacterium argentoratense DSM 44202</name>
    <dbReference type="NCBI Taxonomy" id="1348662"/>
    <lineage>
        <taxon>Bacteria</taxon>
        <taxon>Bacillati</taxon>
        <taxon>Actinomycetota</taxon>
        <taxon>Actinomycetes</taxon>
        <taxon>Mycobacteriales</taxon>
        <taxon>Corynebacteriaceae</taxon>
        <taxon>Corynebacterium</taxon>
    </lineage>
</organism>